<gene>
    <name evidence="7" type="ORF">CYY_004514</name>
</gene>
<sequence>MIDRKTTLLLVVGLWGIFFIGQGGAQQAVLKHIRGVFKGLEEYADSTNHCEFDFVAKGPIDLTTNSGIEISCGVTSSQGSSQCQANSVYFNISHYILDASIIFAASPNPYTNIELEVTKSTDSTAHILPLVNPDGSAFTYTCESKPSIGSFFDSVVEAPAFMNGQFYQSNVFTGTLKMNPLLSRAIPYTFHCPSADYDCQFSYSSQTAMKFSIIFADNFQNIDSGSVIVEHADATGPSYSLRNPLDNPTSTLTVQHTEFKIAPLWGYFIETARSSVVDQFPPINLYLEPLYGTSLLDLKFMAKGATISPRQILGNGVSVPFLNQFPDNISSGLVVTPLLDSVNKLVQVKFDTNAQFQTKTEVDLIFTAYYPYGLVSYDGNKRHYEFPVLYDASAPSFKFNVFSPDKFNPVLTLIPTVPDSSAPTLDSLEIILLNATHSVLRLGASDSVSGVYCIRASFLPQDITKKDLVSGTFNSGIYEVIIPSKKSIPTDILQVFDYAEFTSTYTNTQLNFLFDTDFIQMPSYLLSDVSAFSFSSNQIDVTSSPNTVILSVNISQTVQQLQEYTSMSVSVSYSFNKKDLVYATYNPTTRLYEMPLIIPARIPPGPVRYFVSINNQKEIESDHFIGKFGNAAKLNVVNSGIIDVLFPIVTVANQVNGQSDPLVWELEFYDISGIKAITVGISSEYDVKGKNFTLNPKGETTYQYTLTYPVDPSKCRPMKYWISYVYTEDILGNKGQSVRYSNSDIHPFFKLEEATSDIISLSATYCTQNILDTNPPSIISLTILPTTNTSVQNEQAQVRFQVTDDTLVSVDHLPVCFFTARDNDIVSVVATVFSNDAGIVEFTCDFVFPFTFGPRALLSIYGISDIYFNFIGYTTTSLKALGSNFHPTYTVPSTSGLIVIESTSSLEESSAVLYIYGRGFKEDASAKITVEVEMDTEMEILTPTVVTGSVLVLNSLKPSSEYKIKVVEENSLKSSLVVTIKGQGSSSSDSSSSPSSSASQSSSFEFITPSPEISNTPKSTPTLTPTITQSPSCKTDCGASLGYGVCKGITCVCNSPHSGLDCLSTVAKSTIEPNVQKPSVNLTLDKSGTTSGDSNKNVQFTSFIGLISISELDNGGNDVVSKHIFINDQWINVPSESNDPDVKTNQFKYIINNSLNTTIYSTVQVFSQAKSITFGKQQLQMNPSTVKFTFNITSYPFSKSTNTLQLVMGASVATNEESGCSYQEFISDDSESQYLKIQIDQVSLFGRFIGYGIIDGREESITNSVVNQADEISTQQTSNSQQSYIGLNIRYFQHTALLDPDFSVLIDTTSASDQSNSICTSAIKSKLSTAQIAGIVVGGVVFLVVVAVVVIYRISKKSFNPTIFKLRKLASR</sequence>
<organism evidence="7 8">
    <name type="scientific">Polysphondylium violaceum</name>
    <dbReference type="NCBI Taxonomy" id="133409"/>
    <lineage>
        <taxon>Eukaryota</taxon>
        <taxon>Amoebozoa</taxon>
        <taxon>Evosea</taxon>
        <taxon>Eumycetozoa</taxon>
        <taxon>Dictyostelia</taxon>
        <taxon>Dictyosteliales</taxon>
        <taxon>Dictyosteliaceae</taxon>
        <taxon>Polysphondylium</taxon>
    </lineage>
</organism>
<dbReference type="Pfam" id="PF23033">
    <property type="entry name" value="DUF7034"/>
    <property type="match status" value="1"/>
</dbReference>
<feature type="signal peptide" evidence="3">
    <location>
        <begin position="1"/>
        <end position="25"/>
    </location>
</feature>
<feature type="compositionally biased region" description="Polar residues" evidence="1">
    <location>
        <begin position="1011"/>
        <end position="1029"/>
    </location>
</feature>
<dbReference type="PANTHER" id="PTHR31378:SF17">
    <property type="match status" value="1"/>
</dbReference>
<feature type="transmembrane region" description="Helical" evidence="2">
    <location>
        <begin position="1332"/>
        <end position="1352"/>
    </location>
</feature>
<feature type="domain" description="DUF7034" evidence="5">
    <location>
        <begin position="776"/>
        <end position="885"/>
    </location>
</feature>
<comment type="caution">
    <text evidence="7">The sequence shown here is derived from an EMBL/GenBank/DDBJ whole genome shotgun (WGS) entry which is preliminary data.</text>
</comment>
<proteinExistence type="predicted"/>
<dbReference type="Pfam" id="PF22933">
    <property type="entry name" value="ComC_SSD"/>
    <property type="match status" value="1"/>
</dbReference>
<reference evidence="7" key="1">
    <citation type="submission" date="2020-01" db="EMBL/GenBank/DDBJ databases">
        <title>Development of genomics and gene disruption for Polysphondylium violaceum indicates a role for the polyketide synthase stlB in stalk morphogenesis.</title>
        <authorList>
            <person name="Narita B."/>
            <person name="Kawabe Y."/>
            <person name="Kin K."/>
            <person name="Saito T."/>
            <person name="Gibbs R."/>
            <person name="Kuspa A."/>
            <person name="Muzny D."/>
            <person name="Queller D."/>
            <person name="Richards S."/>
            <person name="Strassman J."/>
            <person name="Sucgang R."/>
            <person name="Worley K."/>
            <person name="Schaap P."/>
        </authorList>
    </citation>
    <scope>NUCLEOTIDE SEQUENCE</scope>
    <source>
        <strain evidence="7">QSvi11</strain>
    </source>
</reference>
<feature type="region of interest" description="Disordered" evidence="1">
    <location>
        <begin position="983"/>
        <end position="1029"/>
    </location>
</feature>
<feature type="compositionally biased region" description="Low complexity" evidence="1">
    <location>
        <begin position="985"/>
        <end position="1003"/>
    </location>
</feature>
<evidence type="ECO:0000256" key="3">
    <source>
        <dbReference type="SAM" id="SignalP"/>
    </source>
</evidence>
<keyword evidence="2" id="KW-0812">Transmembrane</keyword>
<dbReference type="EMBL" id="AJWJ01000161">
    <property type="protein sequence ID" value="KAF2074169.1"/>
    <property type="molecule type" value="Genomic_DNA"/>
</dbReference>
<dbReference type="PANTHER" id="PTHR31378">
    <property type="entry name" value="EGF-LIKE DOMAIN-CONTAINING PROTEIN-RELATED-RELATED"/>
    <property type="match status" value="1"/>
</dbReference>
<keyword evidence="2" id="KW-1133">Transmembrane helix</keyword>
<feature type="domain" description="DUF7743" evidence="6">
    <location>
        <begin position="418"/>
        <end position="534"/>
    </location>
</feature>
<keyword evidence="3" id="KW-0732">Signal</keyword>
<dbReference type="InterPro" id="IPR055462">
    <property type="entry name" value="DUF7034"/>
</dbReference>
<keyword evidence="2" id="KW-0472">Membrane</keyword>
<dbReference type="InterPro" id="IPR054484">
    <property type="entry name" value="ComC_SSD"/>
</dbReference>
<evidence type="ECO:0008006" key="9">
    <source>
        <dbReference type="Google" id="ProtNLM"/>
    </source>
</evidence>
<dbReference type="InterPro" id="IPR056645">
    <property type="entry name" value="DUF7743"/>
</dbReference>
<evidence type="ECO:0000313" key="7">
    <source>
        <dbReference type="EMBL" id="KAF2074169.1"/>
    </source>
</evidence>
<feature type="domain" description="ComC supersandwich" evidence="4">
    <location>
        <begin position="1083"/>
        <end position="1305"/>
    </location>
</feature>
<dbReference type="OrthoDB" id="20118at2759"/>
<evidence type="ECO:0000259" key="4">
    <source>
        <dbReference type="Pfam" id="PF22933"/>
    </source>
</evidence>
<evidence type="ECO:0000259" key="6">
    <source>
        <dbReference type="Pfam" id="PF24893"/>
    </source>
</evidence>
<evidence type="ECO:0000256" key="1">
    <source>
        <dbReference type="SAM" id="MobiDB-lite"/>
    </source>
</evidence>
<name>A0A8J4PY00_9MYCE</name>
<protein>
    <recommendedName>
        <fullName evidence="9">EGF-like domain-containing protein</fullName>
    </recommendedName>
</protein>
<feature type="chain" id="PRO_5035188800" description="EGF-like domain-containing protein" evidence="3">
    <location>
        <begin position="26"/>
        <end position="1372"/>
    </location>
</feature>
<dbReference type="Proteomes" id="UP000695562">
    <property type="component" value="Unassembled WGS sequence"/>
</dbReference>
<evidence type="ECO:0000256" key="2">
    <source>
        <dbReference type="SAM" id="Phobius"/>
    </source>
</evidence>
<evidence type="ECO:0000313" key="8">
    <source>
        <dbReference type="Proteomes" id="UP000695562"/>
    </source>
</evidence>
<dbReference type="Pfam" id="PF24893">
    <property type="entry name" value="DUF7743"/>
    <property type="match status" value="1"/>
</dbReference>
<accession>A0A8J4PY00</accession>
<evidence type="ECO:0000259" key="5">
    <source>
        <dbReference type="Pfam" id="PF23033"/>
    </source>
</evidence>
<keyword evidence="8" id="KW-1185">Reference proteome</keyword>